<organism evidence="9 10">
    <name type="scientific">Astrephomene gubernaculifera</name>
    <dbReference type="NCBI Taxonomy" id="47775"/>
    <lineage>
        <taxon>Eukaryota</taxon>
        <taxon>Viridiplantae</taxon>
        <taxon>Chlorophyta</taxon>
        <taxon>core chlorophytes</taxon>
        <taxon>Chlorophyceae</taxon>
        <taxon>CS clade</taxon>
        <taxon>Chlamydomonadales</taxon>
        <taxon>Astrephomenaceae</taxon>
        <taxon>Astrephomene</taxon>
    </lineage>
</organism>
<keyword evidence="4" id="KW-0186">Copper</keyword>
<evidence type="ECO:0000256" key="8">
    <source>
        <dbReference type="SAM" id="SignalP"/>
    </source>
</evidence>
<dbReference type="PANTHER" id="PTHR12483:SF115">
    <property type="entry name" value="COPPER TRANSPORT PROTEIN"/>
    <property type="match status" value="1"/>
</dbReference>
<feature type="non-terminal residue" evidence="9">
    <location>
        <position position="1"/>
    </location>
</feature>
<evidence type="ECO:0000256" key="6">
    <source>
        <dbReference type="ARBA" id="ARBA00023136"/>
    </source>
</evidence>
<dbReference type="InterPro" id="IPR007274">
    <property type="entry name" value="Cop_transporter"/>
</dbReference>
<keyword evidence="10" id="KW-1185">Reference proteome</keyword>
<evidence type="ECO:0000256" key="3">
    <source>
        <dbReference type="ARBA" id="ARBA00022692"/>
    </source>
</evidence>
<feature type="transmembrane region" description="Helical" evidence="7">
    <location>
        <begin position="417"/>
        <end position="437"/>
    </location>
</feature>
<keyword evidence="4" id="KW-0813">Transport</keyword>
<dbReference type="EMBL" id="BMAR01000018">
    <property type="protein sequence ID" value="GFR47541.1"/>
    <property type="molecule type" value="Genomic_DNA"/>
</dbReference>
<dbReference type="GO" id="GO:0005375">
    <property type="term" value="F:copper ion transmembrane transporter activity"/>
    <property type="evidence" value="ECO:0007669"/>
    <property type="project" value="InterPro"/>
</dbReference>
<accession>A0AAD3HNY3</accession>
<keyword evidence="5 7" id="KW-1133">Transmembrane helix</keyword>
<dbReference type="AlphaFoldDB" id="A0AAD3HNY3"/>
<comment type="caution">
    <text evidence="9">The sequence shown here is derived from an EMBL/GenBank/DDBJ whole genome shotgun (WGS) entry which is preliminary data.</text>
</comment>
<dbReference type="Pfam" id="PF04145">
    <property type="entry name" value="Ctr"/>
    <property type="match status" value="1"/>
</dbReference>
<reference evidence="9 10" key="1">
    <citation type="journal article" date="2021" name="Sci. Rep.">
        <title>Genome sequencing of the multicellular alga Astrephomene provides insights into convergent evolution of germ-soma differentiation.</title>
        <authorList>
            <person name="Yamashita S."/>
            <person name="Yamamoto K."/>
            <person name="Matsuzaki R."/>
            <person name="Suzuki S."/>
            <person name="Yamaguchi H."/>
            <person name="Hirooka S."/>
            <person name="Minakuchi Y."/>
            <person name="Miyagishima S."/>
            <person name="Kawachi M."/>
            <person name="Toyoda A."/>
            <person name="Nozaki H."/>
        </authorList>
    </citation>
    <scope>NUCLEOTIDE SEQUENCE [LARGE SCALE GENOMIC DNA]</scope>
    <source>
        <strain evidence="9 10">NIES-4017</strain>
    </source>
</reference>
<keyword evidence="4" id="KW-0187">Copper transport</keyword>
<sequence>MTASPASLLLLLSSYLTLSTAQDVCNTYAWDSQALGGYCTTSGQATYRSPACSIYRLCHDASSGLGPQLCDTGRVFISLCADNPDLPECKTFQQRFNSSADYLSCMNTRAVKVYSTSAAEAFLVDSCSPGHQMAGCNLCNATACDTPDPLLAYSAGCLDMLMSGCKPWISFCTQETPALAQALCLAPQGRTTTATSPPPPASSLSVNVSADPCVLDPTQPACASYTYPDSAAQAGIDKLCGSMPDMPGCALQAACGKGQGLVAAKYCAPFVVLATLCHDMPGMRGCEDYKALCNRAGSVVKQCSDQPAVPGLPTWSQARKAVFSACDDHPMAGCATCSSSDCPDPLASLADICHEMPNMAVCAGFWAFCNAAGAQDVAQWCAEDDSKYLPSMLMYFHQRTQELLLWRQWRPRTQGQYVGSIIAIVAMGIAATGLKTLKGALALRWSHLRALSGEEEPQVVSVWLPRGGQAGEILAKSAITGISLTLDYFNMLIAMTFNVGFFCAVIAGYIA</sequence>
<name>A0AAD3HNY3_9CHLO</name>
<proteinExistence type="inferred from homology"/>
<feature type="transmembrane region" description="Helical" evidence="7">
    <location>
        <begin position="488"/>
        <end position="510"/>
    </location>
</feature>
<evidence type="ECO:0000256" key="1">
    <source>
        <dbReference type="ARBA" id="ARBA00004370"/>
    </source>
</evidence>
<feature type="chain" id="PRO_5042212954" evidence="8">
    <location>
        <begin position="22"/>
        <end position="511"/>
    </location>
</feature>
<evidence type="ECO:0000256" key="2">
    <source>
        <dbReference type="ARBA" id="ARBA00006921"/>
    </source>
</evidence>
<protein>
    <submittedName>
        <fullName evidence="9">Uncharacterized protein</fullName>
    </submittedName>
</protein>
<dbReference type="GO" id="GO:0016020">
    <property type="term" value="C:membrane"/>
    <property type="evidence" value="ECO:0007669"/>
    <property type="project" value="UniProtKB-SubCell"/>
</dbReference>
<keyword evidence="8" id="KW-0732">Signal</keyword>
<evidence type="ECO:0000313" key="9">
    <source>
        <dbReference type="EMBL" id="GFR47541.1"/>
    </source>
</evidence>
<evidence type="ECO:0000313" key="10">
    <source>
        <dbReference type="Proteomes" id="UP001054857"/>
    </source>
</evidence>
<keyword evidence="4" id="KW-0406">Ion transport</keyword>
<dbReference type="Proteomes" id="UP001054857">
    <property type="component" value="Unassembled WGS sequence"/>
</dbReference>
<gene>
    <name evidence="9" type="ORF">Agub_g9263</name>
</gene>
<evidence type="ECO:0000256" key="5">
    <source>
        <dbReference type="ARBA" id="ARBA00022989"/>
    </source>
</evidence>
<feature type="signal peptide" evidence="8">
    <location>
        <begin position="1"/>
        <end position="21"/>
    </location>
</feature>
<comment type="subcellular location">
    <subcellularLocation>
        <location evidence="1">Membrane</location>
    </subcellularLocation>
</comment>
<evidence type="ECO:0000256" key="4">
    <source>
        <dbReference type="ARBA" id="ARBA00022796"/>
    </source>
</evidence>
<dbReference type="PANTHER" id="PTHR12483">
    <property type="entry name" value="SOLUTE CARRIER FAMILY 31 COPPER TRANSPORTERS"/>
    <property type="match status" value="1"/>
</dbReference>
<keyword evidence="3 7" id="KW-0812">Transmembrane</keyword>
<keyword evidence="6 7" id="KW-0472">Membrane</keyword>
<evidence type="ECO:0000256" key="7">
    <source>
        <dbReference type="SAM" id="Phobius"/>
    </source>
</evidence>
<comment type="similarity">
    <text evidence="2">Belongs to the copper transporter (Ctr) (TC 1.A.56) family. SLC31A subfamily.</text>
</comment>